<accession>A0A1I8MBQ6</accession>
<gene>
    <name evidence="3" type="primary">101896038</name>
    <name evidence="5" type="synonym">LOC101896038</name>
</gene>
<organism evidence="3">
    <name type="scientific">Musca domestica</name>
    <name type="common">House fly</name>
    <dbReference type="NCBI Taxonomy" id="7370"/>
    <lineage>
        <taxon>Eukaryota</taxon>
        <taxon>Metazoa</taxon>
        <taxon>Ecdysozoa</taxon>
        <taxon>Arthropoda</taxon>
        <taxon>Hexapoda</taxon>
        <taxon>Insecta</taxon>
        <taxon>Pterygota</taxon>
        <taxon>Neoptera</taxon>
        <taxon>Endopterygota</taxon>
        <taxon>Diptera</taxon>
        <taxon>Brachycera</taxon>
        <taxon>Muscomorpha</taxon>
        <taxon>Muscoidea</taxon>
        <taxon>Muscidae</taxon>
        <taxon>Musca</taxon>
    </lineage>
</organism>
<sequence>MARDAIHSSMLLKIIGILPLLMVVVQCQMCLVEKTKIKAIQRNGRLERVPIKTTVKDCCEGYVADENNPGQCVSICHDGFVLVDGVCIPRCENCENGECLAPDECKCNDGYVETPQGCAPICDECINAVCIKPGICECKEGFISTPSGCVPSPCQDCDNGYCLPSGECRCSAGFRWSLRDRKCKPRCRRRCRNGYCSAPNQCTCYESYRKMGNNEYICVPKKWDDDAEDDDGDDLIVDDNEEEALTSGGATGDGDFYAASLIDERKWRKFLKIAPQKSPLLVILKVL</sequence>
<dbReference type="Proteomes" id="UP001652621">
    <property type="component" value="Unplaced"/>
</dbReference>
<dbReference type="InterPro" id="IPR000742">
    <property type="entry name" value="EGF"/>
</dbReference>
<evidence type="ECO:0000313" key="3">
    <source>
        <dbReference type="EnsemblMetazoa" id="MDOA003262-PA"/>
    </source>
</evidence>
<reference evidence="5" key="2">
    <citation type="submission" date="2025-04" db="UniProtKB">
        <authorList>
            <consortium name="RefSeq"/>
        </authorList>
    </citation>
    <scope>IDENTIFICATION</scope>
    <source>
        <strain evidence="5">Aabys</strain>
    </source>
</reference>
<evidence type="ECO:0000259" key="2">
    <source>
        <dbReference type="SMART" id="SM00181"/>
    </source>
</evidence>
<feature type="domain" description="EGF-like" evidence="2">
    <location>
        <begin position="121"/>
        <end position="150"/>
    </location>
</feature>
<feature type="chain" id="PRO_5044560147" evidence="1">
    <location>
        <begin position="28"/>
        <end position="287"/>
    </location>
</feature>
<dbReference type="Gene3D" id="2.10.25.10">
    <property type="entry name" value="Laminin"/>
    <property type="match status" value="3"/>
</dbReference>
<feature type="domain" description="EGF-like" evidence="2">
    <location>
        <begin position="186"/>
        <end position="219"/>
    </location>
</feature>
<dbReference type="VEuPathDB" id="VectorBase:MDOMA2_009373"/>
<dbReference type="RefSeq" id="XP_005192237.1">
    <property type="nucleotide sequence ID" value="XM_005192180.3"/>
</dbReference>
<dbReference type="OrthoDB" id="409374at2759"/>
<dbReference type="SMART" id="SM00181">
    <property type="entry name" value="EGF"/>
    <property type="match status" value="4"/>
</dbReference>
<feature type="domain" description="EGF-like" evidence="2">
    <location>
        <begin position="86"/>
        <end position="119"/>
    </location>
</feature>
<dbReference type="VEuPathDB" id="VectorBase:MDOA003262"/>
<reference evidence="3" key="1">
    <citation type="submission" date="2020-05" db="UniProtKB">
        <authorList>
            <consortium name="EnsemblMetazoa"/>
        </authorList>
    </citation>
    <scope>IDENTIFICATION</scope>
    <source>
        <strain evidence="3">Aabys</strain>
    </source>
</reference>
<evidence type="ECO:0000256" key="1">
    <source>
        <dbReference type="SAM" id="SignalP"/>
    </source>
</evidence>
<dbReference type="AlphaFoldDB" id="A0A1I8MBQ6"/>
<protein>
    <submittedName>
        <fullName evidence="5">von Willebrand factor D and EGF domain-containing protein-like</fullName>
    </submittedName>
</protein>
<dbReference type="PANTHER" id="PTHR24047:SF29">
    <property type="entry name" value="EATER-RELATED"/>
    <property type="match status" value="1"/>
</dbReference>
<dbReference type="InterPro" id="IPR053255">
    <property type="entry name" value="EGF-like_domain"/>
</dbReference>
<dbReference type="GeneID" id="101896038"/>
<proteinExistence type="predicted"/>
<feature type="signal peptide" evidence="1">
    <location>
        <begin position="1"/>
        <end position="27"/>
    </location>
</feature>
<dbReference type="KEGG" id="mde:101896038"/>
<keyword evidence="4" id="KW-1185">Reference proteome</keyword>
<evidence type="ECO:0000313" key="5">
    <source>
        <dbReference type="RefSeq" id="XP_005192237.1"/>
    </source>
</evidence>
<dbReference type="EnsemblMetazoa" id="MDOA003262-RA">
    <property type="protein sequence ID" value="MDOA003262-PA"/>
    <property type="gene ID" value="MDOA003262"/>
</dbReference>
<dbReference type="PANTHER" id="PTHR24047">
    <property type="entry name" value="FI01909P-RELATED"/>
    <property type="match status" value="1"/>
</dbReference>
<feature type="domain" description="EGF-like" evidence="2">
    <location>
        <begin position="153"/>
        <end position="184"/>
    </location>
</feature>
<evidence type="ECO:0000313" key="4">
    <source>
        <dbReference type="Proteomes" id="UP001652621"/>
    </source>
</evidence>
<name>A0A1I8MBQ6_MUSDO</name>
<dbReference type="eggNOG" id="KOG1218">
    <property type="taxonomic scope" value="Eukaryota"/>
</dbReference>
<keyword evidence="1" id="KW-0732">Signal</keyword>